<dbReference type="InterPro" id="IPR036259">
    <property type="entry name" value="MFS_trans_sf"/>
</dbReference>
<dbReference type="RefSeq" id="WP_014402614.1">
    <property type="nucleotide sequence ID" value="NC_017033.1"/>
</dbReference>
<dbReference type="OrthoDB" id="2810795at2"/>
<feature type="transmembrane region" description="Helical" evidence="6">
    <location>
        <begin position="357"/>
        <end position="375"/>
    </location>
</feature>
<evidence type="ECO:0000313" key="8">
    <source>
        <dbReference type="EMBL" id="AFC85608.1"/>
    </source>
</evidence>
<feature type="transmembrane region" description="Helical" evidence="6">
    <location>
        <begin position="211"/>
        <end position="229"/>
    </location>
</feature>
<keyword evidence="2" id="KW-1003">Cell membrane</keyword>
<gene>
    <name evidence="8" type="ordered locus">Fraau_1149</name>
</gene>
<dbReference type="EMBL" id="CP003350">
    <property type="protein sequence ID" value="AFC85608.1"/>
    <property type="molecule type" value="Genomic_DNA"/>
</dbReference>
<feature type="transmembrane region" description="Helical" evidence="6">
    <location>
        <begin position="271"/>
        <end position="297"/>
    </location>
</feature>
<dbReference type="GO" id="GO:0022857">
    <property type="term" value="F:transmembrane transporter activity"/>
    <property type="evidence" value="ECO:0007669"/>
    <property type="project" value="InterPro"/>
</dbReference>
<evidence type="ECO:0000256" key="5">
    <source>
        <dbReference type="ARBA" id="ARBA00023136"/>
    </source>
</evidence>
<evidence type="ECO:0000256" key="3">
    <source>
        <dbReference type="ARBA" id="ARBA00022692"/>
    </source>
</evidence>
<name>H8L414_FRAAD</name>
<evidence type="ECO:0000256" key="4">
    <source>
        <dbReference type="ARBA" id="ARBA00022989"/>
    </source>
</evidence>
<feature type="transmembrane region" description="Helical" evidence="6">
    <location>
        <begin position="102"/>
        <end position="124"/>
    </location>
</feature>
<dbReference type="Proteomes" id="UP000005234">
    <property type="component" value="Chromosome"/>
</dbReference>
<feature type="domain" description="Major facilitator superfamily (MFS) profile" evidence="7">
    <location>
        <begin position="11"/>
        <end position="380"/>
    </location>
</feature>
<evidence type="ECO:0000256" key="1">
    <source>
        <dbReference type="ARBA" id="ARBA00004651"/>
    </source>
</evidence>
<dbReference type="PROSITE" id="PS50850">
    <property type="entry name" value="MFS"/>
    <property type="match status" value="1"/>
</dbReference>
<feature type="transmembrane region" description="Helical" evidence="6">
    <location>
        <begin position="45"/>
        <end position="65"/>
    </location>
</feature>
<feature type="transmembrane region" description="Helical" evidence="6">
    <location>
        <begin position="333"/>
        <end position="351"/>
    </location>
</feature>
<proteinExistence type="predicted"/>
<comment type="subcellular location">
    <subcellularLocation>
        <location evidence="1">Cell membrane</location>
        <topology evidence="1">Multi-pass membrane protein</topology>
    </subcellularLocation>
</comment>
<keyword evidence="3 6" id="KW-0812">Transmembrane</keyword>
<dbReference type="InterPro" id="IPR020846">
    <property type="entry name" value="MFS_dom"/>
</dbReference>
<sequence length="386" mass="39613">MKADTRLPWLALLALSLTAFLTILTEALPAGLLPWMAEGLGVSQALAGQCVTIYALGSLLAAVPLTAATRRVARRRVLLGTLAGFATANGVTALSGDYELVLAARCVAGLAAGLLWSLLAGYAARLVPAQQVGRAIAVAMAGTPLALSLGVPAAALLGAMAGWRPCFALMCLLAVLLMVWVRLAVPDFPGETAKAGDLMASALRRPGVMRVLLLVLVFVLAHNLLYTYIAPLLEAAGQAAHMDAVLLVFGLASLLSIAVAGAWVDTRMRGLALASTLLFLLAAVGMALFSACVWLIWPVVAGWGLAFGGAATVFQTALARVAGEAADAAQSMLVTAWNAAIAGGGLLGGLLLKHLGVTALGPAALPLLLMAWWLVRAGGRDAFPRC</sequence>
<dbReference type="eggNOG" id="COG2814">
    <property type="taxonomic scope" value="Bacteria"/>
</dbReference>
<dbReference type="AlphaFoldDB" id="H8L414"/>
<keyword evidence="5 6" id="KW-0472">Membrane</keyword>
<dbReference type="PANTHER" id="PTHR43124">
    <property type="entry name" value="PURINE EFFLUX PUMP PBUE"/>
    <property type="match status" value="1"/>
</dbReference>
<dbReference type="KEGG" id="fau:Fraau_1149"/>
<dbReference type="InterPro" id="IPR011701">
    <property type="entry name" value="MFS"/>
</dbReference>
<reference evidence="8" key="1">
    <citation type="submission" date="2012-02" db="EMBL/GenBank/DDBJ databases">
        <title>The complete genome of Frateuria aurantia DSM 6220.</title>
        <authorList>
            <consortium name="US DOE Joint Genome Institute (JGI-PGF)"/>
            <person name="Lucas S."/>
            <person name="Copeland A."/>
            <person name="Lapidus A."/>
            <person name="Glavina del Rio T."/>
            <person name="Dalin E."/>
            <person name="Tice H."/>
            <person name="Bruce D."/>
            <person name="Goodwin L."/>
            <person name="Pitluck S."/>
            <person name="Peters L."/>
            <person name="Ovchinnikova G."/>
            <person name="Teshima H."/>
            <person name="Kyrpides N."/>
            <person name="Mavromatis K."/>
            <person name="Ivanova N."/>
            <person name="Brettin T."/>
            <person name="Detter J.C."/>
            <person name="Han C."/>
            <person name="Larimer F."/>
            <person name="Land M."/>
            <person name="Hauser L."/>
            <person name="Markowitz V."/>
            <person name="Cheng J.-F."/>
            <person name="Hugenholtz P."/>
            <person name="Woyke T."/>
            <person name="Wu D."/>
            <person name="Brambilla E."/>
            <person name="Klenk H.-P."/>
            <person name="Eisen J.A."/>
        </authorList>
    </citation>
    <scope>NUCLEOTIDE SEQUENCE</scope>
    <source>
        <strain evidence="8">DSM 6220</strain>
    </source>
</reference>
<accession>H8L414</accession>
<dbReference type="GO" id="GO:0005886">
    <property type="term" value="C:plasma membrane"/>
    <property type="evidence" value="ECO:0007669"/>
    <property type="project" value="UniProtKB-SubCell"/>
</dbReference>
<keyword evidence="4 6" id="KW-1133">Transmembrane helix</keyword>
<feature type="transmembrane region" description="Helical" evidence="6">
    <location>
        <begin position="77"/>
        <end position="96"/>
    </location>
</feature>
<dbReference type="PANTHER" id="PTHR43124:SF3">
    <property type="entry name" value="CHLORAMPHENICOL EFFLUX PUMP RV0191"/>
    <property type="match status" value="1"/>
</dbReference>
<feature type="transmembrane region" description="Helical" evidence="6">
    <location>
        <begin position="244"/>
        <end position="264"/>
    </location>
</feature>
<dbReference type="STRING" id="767434.Fraau_1149"/>
<evidence type="ECO:0000256" key="2">
    <source>
        <dbReference type="ARBA" id="ARBA00022475"/>
    </source>
</evidence>
<dbReference type="SUPFAM" id="SSF103473">
    <property type="entry name" value="MFS general substrate transporter"/>
    <property type="match status" value="1"/>
</dbReference>
<dbReference type="HOGENOM" id="CLU_001265_61_1_6"/>
<protein>
    <submittedName>
        <fullName evidence="8">Arabinose efflux permease family protein</fullName>
    </submittedName>
</protein>
<organism evidence="8 9">
    <name type="scientific">Frateuria aurantia (strain ATCC 33424 / DSM 6220 / KCTC 2777 / LMG 1558 / NBRC 3245 / NCIMB 13370)</name>
    <name type="common">Acetobacter aurantius</name>
    <dbReference type="NCBI Taxonomy" id="767434"/>
    <lineage>
        <taxon>Bacteria</taxon>
        <taxon>Pseudomonadati</taxon>
        <taxon>Pseudomonadota</taxon>
        <taxon>Gammaproteobacteria</taxon>
        <taxon>Lysobacterales</taxon>
        <taxon>Rhodanobacteraceae</taxon>
        <taxon>Frateuria</taxon>
    </lineage>
</organism>
<feature type="transmembrane region" description="Helical" evidence="6">
    <location>
        <begin position="167"/>
        <end position="185"/>
    </location>
</feature>
<dbReference type="Gene3D" id="1.20.1250.20">
    <property type="entry name" value="MFS general substrate transporter like domains"/>
    <property type="match status" value="1"/>
</dbReference>
<feature type="transmembrane region" description="Helical" evidence="6">
    <location>
        <begin position="303"/>
        <end position="321"/>
    </location>
</feature>
<keyword evidence="9" id="KW-1185">Reference proteome</keyword>
<evidence type="ECO:0000313" key="9">
    <source>
        <dbReference type="Proteomes" id="UP000005234"/>
    </source>
</evidence>
<dbReference type="InterPro" id="IPR050189">
    <property type="entry name" value="MFS_Efflux_Transporters"/>
</dbReference>
<evidence type="ECO:0000259" key="7">
    <source>
        <dbReference type="PROSITE" id="PS50850"/>
    </source>
</evidence>
<evidence type="ECO:0000256" key="6">
    <source>
        <dbReference type="SAM" id="Phobius"/>
    </source>
</evidence>
<feature type="transmembrane region" description="Helical" evidence="6">
    <location>
        <begin position="136"/>
        <end position="161"/>
    </location>
</feature>
<dbReference type="Pfam" id="PF07690">
    <property type="entry name" value="MFS_1"/>
    <property type="match status" value="1"/>
</dbReference>